<reference evidence="5 6" key="1">
    <citation type="submission" date="2019-09" db="EMBL/GenBank/DDBJ databases">
        <title>Draft genome sequence of various Type strains from the CCUG.</title>
        <authorList>
            <person name="Pineiro-Iglesias B."/>
            <person name="Tunovic T."/>
            <person name="Unosson C."/>
            <person name="Inganas E."/>
            <person name="Ohlen M."/>
            <person name="Cardew S."/>
            <person name="Jensie-Markopoulos S."/>
            <person name="Salva-Serra F."/>
            <person name="Jaen-Luchoro D."/>
            <person name="Karlsson R."/>
            <person name="Svensson-Stadler L."/>
            <person name="Chun J."/>
            <person name="Moore E."/>
        </authorList>
    </citation>
    <scope>NUCLEOTIDE SEQUENCE [LARGE SCALE GENOMIC DNA]</scope>
    <source>
        <strain evidence="5 6">CCUG 32756T</strain>
    </source>
</reference>
<proteinExistence type="inferred from homology"/>
<dbReference type="GO" id="GO:0008170">
    <property type="term" value="F:N-methyltransferase activity"/>
    <property type="evidence" value="ECO:0007669"/>
    <property type="project" value="InterPro"/>
</dbReference>
<dbReference type="InterPro" id="IPR001091">
    <property type="entry name" value="RM_Methyltransferase"/>
</dbReference>
<dbReference type="SUPFAM" id="SSF53335">
    <property type="entry name" value="S-adenosyl-L-methionine-dependent methyltransferases"/>
    <property type="match status" value="1"/>
</dbReference>
<evidence type="ECO:0000313" key="6">
    <source>
        <dbReference type="Proteomes" id="UP000323707"/>
    </source>
</evidence>
<dbReference type="GO" id="GO:0003677">
    <property type="term" value="F:DNA binding"/>
    <property type="evidence" value="ECO:0007669"/>
    <property type="project" value="InterPro"/>
</dbReference>
<dbReference type="Gene3D" id="3.40.50.150">
    <property type="entry name" value="Vaccinia Virus protein VP39"/>
    <property type="match status" value="1"/>
</dbReference>
<dbReference type="Proteomes" id="UP000323707">
    <property type="component" value="Unassembled WGS sequence"/>
</dbReference>
<dbReference type="PRINTS" id="PR00508">
    <property type="entry name" value="S21N4MTFRASE"/>
</dbReference>
<evidence type="ECO:0000313" key="5">
    <source>
        <dbReference type="EMBL" id="KAA8709636.1"/>
    </source>
</evidence>
<feature type="domain" description="DNA methylase N-4/N-6" evidence="4">
    <location>
        <begin position="478"/>
        <end position="771"/>
    </location>
</feature>
<comment type="caution">
    <text evidence="5">The sequence shown here is derived from an EMBL/GenBank/DDBJ whole genome shotgun (WGS) entry which is preliminary data.</text>
</comment>
<dbReference type="PANTHER" id="PTHR13370:SF3">
    <property type="entry name" value="TRNA (GUANINE(10)-N2)-METHYLTRANSFERASE HOMOLOG"/>
    <property type="match status" value="1"/>
</dbReference>
<dbReference type="InterPro" id="IPR029063">
    <property type="entry name" value="SAM-dependent_MTases_sf"/>
</dbReference>
<gene>
    <name evidence="5" type="ORF">F4V45_05040</name>
</gene>
<dbReference type="RefSeq" id="WP_150337335.1">
    <property type="nucleotide sequence ID" value="NZ_JAERIX010000046.1"/>
</dbReference>
<evidence type="ECO:0000256" key="2">
    <source>
        <dbReference type="ARBA" id="ARBA00022603"/>
    </source>
</evidence>
<sequence length="975" mass="112351">MDYKKAFYSKLEECYLGAKIKAYERANTPQNTQSSTSNAQSGFSNLLSIKEQYFSHIKTYLDSAIPNDDFNSHDIYNKLYTFFESYLNDTGTPFFHDTPLYKNIYAKVYTNSKDTSLFYKTKDLYYVKSDTLYTSLTLSDENELAQIYFDTSEYTQNADNTKRKLIFKLDKIEQTGTDTQDSIPIIYIKVLSQKDLFPDLNAVFKENSNELSEDFIKSLKAHKIPLDEAHIKKLFTSYKKQNEVDFFIHKNARAFLQEQFDLWFYHYLYKDSEFQEWSVKSISHLQRIRNIALEIIGLIGDFEDELKAVWLKPKFAKKVNYVFSLDLILRHSVLSDKSGSASPCSLQRTLSASHSQDLHNPNFSSQSLECQDSNKTQSQNTALLDSICKDKGFEKQIKEWQDLGLIDESFQAQNISEKILSDDKYKFLPIDTKHFSKEVKYKILSVFDDIESILNGELIKADNFQALNSLMPKYQNKVDLIYIDPPYNTSNNDFVYMDKFNHASWLSMIANRLELAREFLKDSGSIFISIDDNEQARLKILCDEVFGEDNFVADFVWQGKYTTSNDAKYASNQNESIFCFAKAANNFTFNLLARTETMNSAYKNPDNDPKGAWKPTPLHAKSGSENNLYTITFPNGTSWNAPKGRYPRYSKERLMEIYLENGLYFNKNGGIDKKTYLSEVKQGKTIGTFWSYKEVGSTHEGNEDLASILDKGLFDNPKPEKLLKRICEIVSNEDSIVLDFFAGSGTTLAAAQKLGRKWLGVEMGEHFYKVILPRLKKVIGGFQSGISKECDYQGSGAFRYYELESYEEALKECEYVLMDSEYTKPFSCHTKAPSTCHTEALAEVSKNIESKRDISASPQYDKEAQCTAICKDSQSIYPAKDYQKAQKIIDYRKSRKLIKKLNKGETITLDMSGYRKEFDLFHTLANLQGLKIKRLFLDSKGIESCEFDNGDIVSLDQIDLHTYPKLKNLLWWEKL</sequence>
<evidence type="ECO:0000256" key="3">
    <source>
        <dbReference type="ARBA" id="ARBA00022679"/>
    </source>
</evidence>
<dbReference type="Pfam" id="PF01555">
    <property type="entry name" value="N6_N4_Mtase"/>
    <property type="match status" value="1"/>
</dbReference>
<dbReference type="InterPro" id="IPR002941">
    <property type="entry name" value="DNA_methylase_N4/N6"/>
</dbReference>
<name>A0A5M9QPP8_9HELI</name>
<dbReference type="PROSITE" id="PS00092">
    <property type="entry name" value="N6_MTASE"/>
    <property type="match status" value="1"/>
</dbReference>
<dbReference type="GO" id="GO:0032259">
    <property type="term" value="P:methylation"/>
    <property type="evidence" value="ECO:0007669"/>
    <property type="project" value="UniProtKB-KW"/>
</dbReference>
<dbReference type="InterPro" id="IPR002052">
    <property type="entry name" value="DNA_methylase_N6_adenine_CS"/>
</dbReference>
<dbReference type="PANTHER" id="PTHR13370">
    <property type="entry name" value="RNA METHYLASE-RELATED"/>
    <property type="match status" value="1"/>
</dbReference>
<protein>
    <submittedName>
        <fullName evidence="5">Site-specific DNA-methyltransferase</fullName>
    </submittedName>
</protein>
<dbReference type="GO" id="GO:0005737">
    <property type="term" value="C:cytoplasm"/>
    <property type="evidence" value="ECO:0007669"/>
    <property type="project" value="TreeGrafter"/>
</dbReference>
<dbReference type="AlphaFoldDB" id="A0A5M9QPP8"/>
<organism evidence="5 6">
    <name type="scientific">Helicobacter canis</name>
    <dbReference type="NCBI Taxonomy" id="29419"/>
    <lineage>
        <taxon>Bacteria</taxon>
        <taxon>Pseudomonadati</taxon>
        <taxon>Campylobacterota</taxon>
        <taxon>Epsilonproteobacteria</taxon>
        <taxon>Campylobacterales</taxon>
        <taxon>Helicobacteraceae</taxon>
        <taxon>Helicobacter</taxon>
    </lineage>
</organism>
<comment type="similarity">
    <text evidence="1">Belongs to the N(4)/N(6)-methyltransferase family.</text>
</comment>
<accession>A0A5M9QPP8</accession>
<dbReference type="EMBL" id="VXKE01000014">
    <property type="protein sequence ID" value="KAA8709636.1"/>
    <property type="molecule type" value="Genomic_DNA"/>
</dbReference>
<evidence type="ECO:0000259" key="4">
    <source>
        <dbReference type="Pfam" id="PF01555"/>
    </source>
</evidence>
<keyword evidence="2 5" id="KW-0489">Methyltransferase</keyword>
<evidence type="ECO:0000256" key="1">
    <source>
        <dbReference type="ARBA" id="ARBA00006594"/>
    </source>
</evidence>
<keyword evidence="3 5" id="KW-0808">Transferase</keyword>